<comment type="caution">
    <text evidence="1">The sequence shown here is derived from an EMBL/GenBank/DDBJ whole genome shotgun (WGS) entry which is preliminary data.</text>
</comment>
<organism evidence="1 2">
    <name type="scientific">Marmoricola endophyticus</name>
    <dbReference type="NCBI Taxonomy" id="2040280"/>
    <lineage>
        <taxon>Bacteria</taxon>
        <taxon>Bacillati</taxon>
        <taxon>Actinomycetota</taxon>
        <taxon>Actinomycetes</taxon>
        <taxon>Propionibacteriales</taxon>
        <taxon>Nocardioidaceae</taxon>
        <taxon>Marmoricola</taxon>
    </lineage>
</organism>
<proteinExistence type="predicted"/>
<dbReference type="Proteomes" id="UP000649179">
    <property type="component" value="Unassembled WGS sequence"/>
</dbReference>
<accession>A0A917BHE9</accession>
<evidence type="ECO:0000313" key="1">
    <source>
        <dbReference type="EMBL" id="GGF45458.1"/>
    </source>
</evidence>
<gene>
    <name evidence="1" type="ORF">GCM10011519_19200</name>
</gene>
<reference evidence="1" key="1">
    <citation type="journal article" date="2014" name="Int. J. Syst. Evol. Microbiol.">
        <title>Complete genome sequence of Corynebacterium casei LMG S-19264T (=DSM 44701T), isolated from a smear-ripened cheese.</title>
        <authorList>
            <consortium name="US DOE Joint Genome Institute (JGI-PGF)"/>
            <person name="Walter F."/>
            <person name="Albersmeier A."/>
            <person name="Kalinowski J."/>
            <person name="Ruckert C."/>
        </authorList>
    </citation>
    <scope>NUCLEOTIDE SEQUENCE</scope>
    <source>
        <strain evidence="1">CGMCC 1.16067</strain>
    </source>
</reference>
<name>A0A917BHE9_9ACTN</name>
<dbReference type="RefSeq" id="WP_188779571.1">
    <property type="nucleotide sequence ID" value="NZ_BMKQ01000001.1"/>
</dbReference>
<dbReference type="AlphaFoldDB" id="A0A917BHE9"/>
<dbReference type="EMBL" id="BMKQ01000001">
    <property type="protein sequence ID" value="GGF45458.1"/>
    <property type="molecule type" value="Genomic_DNA"/>
</dbReference>
<sequence>MTGLAGVLLILVGALALARATWVVRGRRSPTPRPHAPVRPHRVDLLGRALASLAPAAAYAVRLADREVRVLVAGDLPAPWVRRSDGWWSVAGDDLPVASRPGSYAAVVRLAVEDGSDVLVDLGRAPGLVSLGGDPALARRTALQAVRDLLVRTTVAELEVSTPTDPDTAPELLGGVDEPVPDDVLVGRVAPVRDRRLRVLVLQSPPSPAVARRLTALVESREASVAVLVVGDSPEARWRLAVDRTGALDLGELALAQGSA</sequence>
<protein>
    <submittedName>
        <fullName evidence="1">Uncharacterized protein</fullName>
    </submittedName>
</protein>
<keyword evidence="2" id="KW-1185">Reference proteome</keyword>
<evidence type="ECO:0000313" key="2">
    <source>
        <dbReference type="Proteomes" id="UP000649179"/>
    </source>
</evidence>
<reference evidence="1" key="2">
    <citation type="submission" date="2020-09" db="EMBL/GenBank/DDBJ databases">
        <authorList>
            <person name="Sun Q."/>
            <person name="Zhou Y."/>
        </authorList>
    </citation>
    <scope>NUCLEOTIDE SEQUENCE</scope>
    <source>
        <strain evidence="1">CGMCC 1.16067</strain>
    </source>
</reference>